<accession>A0A2K9V5P3</accession>
<sequence>MKFKEFLAEASSDVKAAAISAMEAGKYSYKDTSDESRFQFARDMKELGFRGNDVTNAWKSMVVTGEIFTKPKPGAAKPKAAKKSSVLSDADVKALNKAWADVHTAYEKAAALSAKLHAKVVASVDPSIASKVNVRDTPDLYAVLYGLSTSSKTEDFGNRLKQLTHYVGDVGRHYKKL</sequence>
<protein>
    <submittedName>
        <fullName evidence="1">Uncharacterized protein</fullName>
    </submittedName>
</protein>
<dbReference type="EMBL" id="MG751100">
    <property type="protein sequence ID" value="AUV57481.1"/>
    <property type="molecule type" value="Genomic_DNA"/>
</dbReference>
<evidence type="ECO:0000313" key="1">
    <source>
        <dbReference type="EMBL" id="AUV57481.1"/>
    </source>
</evidence>
<proteinExistence type="predicted"/>
<evidence type="ECO:0000313" key="2">
    <source>
        <dbReference type="Proteomes" id="UP000240488"/>
    </source>
</evidence>
<reference evidence="2" key="1">
    <citation type="submission" date="2018-01" db="EMBL/GenBank/DDBJ databases">
        <title>Draft genome sequence of Klebsiella pneumoniae phage KP1.</title>
        <authorList>
            <person name="Kim D."/>
        </authorList>
    </citation>
    <scope>NUCLEOTIDE SEQUENCE [LARGE SCALE GENOMIC DNA]</scope>
</reference>
<organism evidence="1 2">
    <name type="scientific">Klebsiella phage KP1</name>
    <dbReference type="NCBI Taxonomy" id="2070202"/>
    <lineage>
        <taxon>Viruses</taxon>
        <taxon>Duplodnaviria</taxon>
        <taxon>Heunggongvirae</taxon>
        <taxon>Uroviricota</taxon>
        <taxon>Caudoviricetes</taxon>
        <taxon>Pantevenvirales</taxon>
        <taxon>Straboviridae</taxon>
        <taxon>Tevenvirinae</taxon>
        <taxon>Jiaodavirus</taxon>
        <taxon>Jiaodavirus jd18</taxon>
    </lineage>
</organism>
<name>A0A2K9V5P3_9CAUD</name>
<dbReference type="Proteomes" id="UP000240488">
    <property type="component" value="Segment"/>
</dbReference>
<gene>
    <name evidence="1" type="ORF">KP1_122</name>
</gene>